<organism evidence="1 2">
    <name type="scientific">Muribaculum caecicola</name>
    <dbReference type="NCBI Taxonomy" id="3038144"/>
    <lineage>
        <taxon>Bacteria</taxon>
        <taxon>Pseudomonadati</taxon>
        <taxon>Bacteroidota</taxon>
        <taxon>Bacteroidia</taxon>
        <taxon>Bacteroidales</taxon>
        <taxon>Muribaculaceae</taxon>
        <taxon>Muribaculum</taxon>
    </lineage>
</organism>
<comment type="caution">
    <text evidence="1">The sequence shown here is derived from an EMBL/GenBank/DDBJ whole genome shotgun (WGS) entry which is preliminary data.</text>
</comment>
<reference evidence="1" key="1">
    <citation type="submission" date="2019-04" db="EMBL/GenBank/DDBJ databases">
        <title>Microbes associate with the intestines of laboratory mice.</title>
        <authorList>
            <person name="Navarre W."/>
            <person name="Wong E."/>
            <person name="Huang K.C."/>
            <person name="Tropini C."/>
            <person name="Ng K."/>
            <person name="Yu B."/>
        </authorList>
    </citation>
    <scope>NUCLEOTIDE SEQUENCE</scope>
    <source>
        <strain evidence="1">NM86_A22</strain>
    </source>
</reference>
<evidence type="ECO:0000313" key="2">
    <source>
        <dbReference type="Proteomes" id="UP000305401"/>
    </source>
</evidence>
<gene>
    <name evidence="1" type="ORF">E5990_04580</name>
</gene>
<accession>A0AC61S5T9</accession>
<keyword evidence="2" id="KW-1185">Reference proteome</keyword>
<sequence length="300" mass="34839">MKTSKILILSLLAGSALAFTACSDDEPNKSISVITPGNTEENDFDRWLLANFNIPYNIDFKYRYEDIQGDFDYYLVPAEYESAIKMAHMVKHLCVETYNEVAGKDFTCQYFPKMFFLTGEWEYKNNGSFILGTAEGGRKIFLAGINYLPRYIGSAEDLNHYYFKTIHHEFTHILNQTKTIPSNFQLITADGYVSDKCFDEPYRSTYLQRGYISDYSQTSYQEDFAEMLSIYVTNDEKSWNDLVNRAPSEPRAKIQQKLENVRNYMMDSFGIDIDDLRRVIQRRQEEVVSGKVDLTDLTIE</sequence>
<name>A0AC61S5T9_9BACT</name>
<protein>
    <submittedName>
        <fullName evidence="1">Uncharacterized protein</fullName>
    </submittedName>
</protein>
<evidence type="ECO:0000313" key="1">
    <source>
        <dbReference type="EMBL" id="THG53096.1"/>
    </source>
</evidence>
<dbReference type="EMBL" id="SSTG01000038">
    <property type="protein sequence ID" value="THG53096.1"/>
    <property type="molecule type" value="Genomic_DNA"/>
</dbReference>
<dbReference type="Proteomes" id="UP000305401">
    <property type="component" value="Unassembled WGS sequence"/>
</dbReference>
<proteinExistence type="predicted"/>